<keyword evidence="3 7" id="KW-0223">Dioxygenase</keyword>
<evidence type="ECO:0000313" key="7">
    <source>
        <dbReference type="EMBL" id="MCW3474296.1"/>
    </source>
</evidence>
<keyword evidence="4" id="KW-0560">Oxidoreductase</keyword>
<reference evidence="7" key="1">
    <citation type="submission" date="2022-09" db="EMBL/GenBank/DDBJ databases">
        <title>Rhodovastum sp. nov. RN2-1 isolated from soil in Seongnam, South Korea.</title>
        <authorList>
            <person name="Le N.T."/>
        </authorList>
    </citation>
    <scope>NUCLEOTIDE SEQUENCE</scope>
    <source>
        <strain evidence="7">RN2-1</strain>
    </source>
</reference>
<feature type="domain" description="TauD/TfdA-like" evidence="6">
    <location>
        <begin position="3"/>
        <end position="275"/>
    </location>
</feature>
<organism evidence="7 8">
    <name type="scientific">Limobrevibacterium gyesilva</name>
    <dbReference type="NCBI Taxonomy" id="2991712"/>
    <lineage>
        <taxon>Bacteria</taxon>
        <taxon>Pseudomonadati</taxon>
        <taxon>Pseudomonadota</taxon>
        <taxon>Alphaproteobacteria</taxon>
        <taxon>Acetobacterales</taxon>
        <taxon>Acetobacteraceae</taxon>
        <taxon>Limobrevibacterium</taxon>
    </lineage>
</organism>
<dbReference type="GO" id="GO:0000908">
    <property type="term" value="F:taurine dioxygenase activity"/>
    <property type="evidence" value="ECO:0007669"/>
    <property type="project" value="TreeGrafter"/>
</dbReference>
<dbReference type="InterPro" id="IPR051323">
    <property type="entry name" value="AtsK-like"/>
</dbReference>
<dbReference type="AlphaFoldDB" id="A0AA41YKY5"/>
<dbReference type="Proteomes" id="UP001165679">
    <property type="component" value="Unassembled WGS sequence"/>
</dbReference>
<reference evidence="7" key="2">
    <citation type="submission" date="2022-10" db="EMBL/GenBank/DDBJ databases">
        <authorList>
            <person name="Trinh H.N."/>
        </authorList>
    </citation>
    <scope>NUCLEOTIDE SEQUENCE</scope>
    <source>
        <strain evidence="7">RN2-1</strain>
    </source>
</reference>
<dbReference type="GO" id="GO:0005737">
    <property type="term" value="C:cytoplasm"/>
    <property type="evidence" value="ECO:0007669"/>
    <property type="project" value="TreeGrafter"/>
</dbReference>
<dbReference type="PANTHER" id="PTHR30468">
    <property type="entry name" value="ALPHA-KETOGLUTARATE-DEPENDENT SULFONATE DIOXYGENASE"/>
    <property type="match status" value="1"/>
</dbReference>
<dbReference type="RefSeq" id="WP_264712922.1">
    <property type="nucleotide sequence ID" value="NZ_JAPDNT010000003.1"/>
</dbReference>
<dbReference type="EMBL" id="JAPDNT010000003">
    <property type="protein sequence ID" value="MCW3474296.1"/>
    <property type="molecule type" value="Genomic_DNA"/>
</dbReference>
<comment type="similarity">
    <text evidence="1">Belongs to the TfdA dioxygenase family.</text>
</comment>
<dbReference type="SUPFAM" id="SSF51197">
    <property type="entry name" value="Clavaminate synthase-like"/>
    <property type="match status" value="1"/>
</dbReference>
<gene>
    <name evidence="7" type="ORF">OL599_06855</name>
</gene>
<dbReference type="InterPro" id="IPR042098">
    <property type="entry name" value="TauD-like_sf"/>
</dbReference>
<evidence type="ECO:0000256" key="2">
    <source>
        <dbReference type="ARBA" id="ARBA00022723"/>
    </source>
</evidence>
<dbReference type="GO" id="GO:0006790">
    <property type="term" value="P:sulfur compound metabolic process"/>
    <property type="evidence" value="ECO:0007669"/>
    <property type="project" value="TreeGrafter"/>
</dbReference>
<protein>
    <submittedName>
        <fullName evidence="7">TauD/TfdA family dioxygenase</fullName>
    </submittedName>
</protein>
<accession>A0AA41YKY5</accession>
<dbReference type="Pfam" id="PF02668">
    <property type="entry name" value="TauD"/>
    <property type="match status" value="1"/>
</dbReference>
<evidence type="ECO:0000256" key="5">
    <source>
        <dbReference type="ARBA" id="ARBA00023004"/>
    </source>
</evidence>
<comment type="caution">
    <text evidence="7">The sequence shown here is derived from an EMBL/GenBank/DDBJ whole genome shotgun (WGS) entry which is preliminary data.</text>
</comment>
<evidence type="ECO:0000256" key="1">
    <source>
        <dbReference type="ARBA" id="ARBA00005896"/>
    </source>
</evidence>
<keyword evidence="2" id="KW-0479">Metal-binding</keyword>
<sequence length="286" mass="31530">MQVNALHPVLGAEIIGLDLSGPLPDEVFAAVRATFNRYSVVVFRGQQALTPAQHVAFSRRFGALEYHVMRQFLHPEFPEILLVSNEKRDGRNIGLADAGRYWHSDLSYKAEPSLGSLLHAKVLPAEGGDTLFASMVAAYANLPAPLRARLDGLQAEHDYAARVVRQRDTMGVRPDLSAAQRAEVPPVVHPVVRVHPETGKRALFVSEGFTTRILGIPEDESRAILDQLFAASIAPDIIYRHRWQDGDMVMWDNRAVIHLAAGCPPDMARTMYRTTVKGDRPSGVAA</sequence>
<proteinExistence type="inferred from homology"/>
<dbReference type="GO" id="GO:0046872">
    <property type="term" value="F:metal ion binding"/>
    <property type="evidence" value="ECO:0007669"/>
    <property type="project" value="UniProtKB-KW"/>
</dbReference>
<dbReference type="InterPro" id="IPR003819">
    <property type="entry name" value="TauD/TfdA-like"/>
</dbReference>
<evidence type="ECO:0000256" key="3">
    <source>
        <dbReference type="ARBA" id="ARBA00022964"/>
    </source>
</evidence>
<evidence type="ECO:0000313" key="8">
    <source>
        <dbReference type="Proteomes" id="UP001165679"/>
    </source>
</evidence>
<name>A0AA41YKY5_9PROT</name>
<dbReference type="Gene3D" id="3.60.130.10">
    <property type="entry name" value="Clavaminate synthase-like"/>
    <property type="match status" value="1"/>
</dbReference>
<dbReference type="PANTHER" id="PTHR30468:SF1">
    <property type="entry name" value="ALPHA-KETOGLUTARATE-DEPENDENT SULFONATE DIOXYGENASE"/>
    <property type="match status" value="1"/>
</dbReference>
<evidence type="ECO:0000256" key="4">
    <source>
        <dbReference type="ARBA" id="ARBA00023002"/>
    </source>
</evidence>
<keyword evidence="5" id="KW-0408">Iron</keyword>
<evidence type="ECO:0000259" key="6">
    <source>
        <dbReference type="Pfam" id="PF02668"/>
    </source>
</evidence>
<keyword evidence="8" id="KW-1185">Reference proteome</keyword>